<evidence type="ECO:0000313" key="7">
    <source>
        <dbReference type="EMBL" id="ONM51587.1"/>
    </source>
</evidence>
<keyword evidence="3 4" id="KW-0694">RNA-binding</keyword>
<dbReference type="GO" id="GO:0003729">
    <property type="term" value="F:mRNA binding"/>
    <property type="evidence" value="ECO:0007669"/>
    <property type="project" value="UniProtKB-UniRule"/>
</dbReference>
<proteinExistence type="inferred from homology"/>
<comment type="similarity">
    <text evidence="4">Belongs to the YTHDF family.</text>
</comment>
<dbReference type="PANTHER" id="PTHR12357:SF67">
    <property type="entry name" value="YTH DOMAIN-CONTAINING FAMILY PROTEIN"/>
    <property type="match status" value="1"/>
</dbReference>
<protein>
    <recommendedName>
        <fullName evidence="4">YTH domain-containing family protein</fullName>
    </recommendedName>
</protein>
<dbReference type="GO" id="GO:1990247">
    <property type="term" value="F:N6-methyladenosine-containing RNA reader activity"/>
    <property type="evidence" value="ECO:0007669"/>
    <property type="project" value="UniProtKB-UniRule"/>
</dbReference>
<dbReference type="STRING" id="4577.A0A1D6HT66"/>
<dbReference type="GO" id="GO:0005737">
    <property type="term" value="C:cytoplasm"/>
    <property type="evidence" value="ECO:0007669"/>
    <property type="project" value="UniProtKB-SubCell"/>
</dbReference>
<dbReference type="FunCoup" id="A0A1D6HT66">
    <property type="interactions" value="2"/>
</dbReference>
<dbReference type="CDD" id="cd21134">
    <property type="entry name" value="YTH"/>
    <property type="match status" value="1"/>
</dbReference>
<evidence type="ECO:0000256" key="4">
    <source>
        <dbReference type="RuleBase" id="RU369095"/>
    </source>
</evidence>
<evidence type="ECO:0000256" key="5">
    <source>
        <dbReference type="SAM" id="MobiDB-lite"/>
    </source>
</evidence>
<evidence type="ECO:0000256" key="1">
    <source>
        <dbReference type="ARBA" id="ARBA00004496"/>
    </source>
</evidence>
<evidence type="ECO:0000256" key="3">
    <source>
        <dbReference type="ARBA" id="ARBA00022884"/>
    </source>
</evidence>
<comment type="function">
    <text evidence="4">Specifically recognizes and binds N6-methyladenosine (m6A)-containing RNAs, and regulates mRNA stability. M6A is a modification present at internal sites of mRNAs and some non-coding RNAs and plays a role in mRNA stability and processing.</text>
</comment>
<dbReference type="InParanoid" id="A0A1D6HT66"/>
<dbReference type="FunFam" id="3.10.590.10:FF:000001">
    <property type="entry name" value="YTH domain family 1, isoform CRA_a"/>
    <property type="match status" value="1"/>
</dbReference>
<dbReference type="IntAct" id="A0A1D6HT66">
    <property type="interactions" value="13"/>
</dbReference>
<feature type="region of interest" description="Disordered" evidence="5">
    <location>
        <begin position="249"/>
        <end position="274"/>
    </location>
</feature>
<dbReference type="InterPro" id="IPR007275">
    <property type="entry name" value="YTH_domain"/>
</dbReference>
<dbReference type="PROSITE" id="PS50882">
    <property type="entry name" value="YTH"/>
    <property type="match status" value="1"/>
</dbReference>
<comment type="subcellular location">
    <subcellularLocation>
        <location evidence="1">Cytoplasm</location>
    </subcellularLocation>
</comment>
<feature type="compositionally biased region" description="Polar residues" evidence="5">
    <location>
        <begin position="250"/>
        <end position="274"/>
    </location>
</feature>
<accession>A0A1D6HT66</accession>
<evidence type="ECO:0000256" key="2">
    <source>
        <dbReference type="ARBA" id="ARBA00022490"/>
    </source>
</evidence>
<dbReference type="InterPro" id="IPR045168">
    <property type="entry name" value="YTH_prot"/>
</dbReference>
<sequence>MLFRPFQAPAKGVMAAVGSLKPGMETLHVQDYKDAPPAKAAVESLQPAMESLHVQDYKDAPPAKGVAAAAVGSLQPGAENLQVQDYKDGNMYYGAYPAYAYGAYGGWGEYPYLSHDGAQTPTAGTYADMYYGYAPYGVATMGHDGQIYGSQNYQYPSTYTKQQNSTAKLSSNGISEKLTPAPQTDVSTIGVDEVKGLKNSNSVLKTDRNMPGSNGSYGRSSVRSGSYQNQTSWSHYPYYSSEMFSDKQQKFTGNHNSTSNPKTKGQSRNQNTRQYPHLMDGDIDEDVRCRILVVWLKWLHAFGVLYDKAVSKTRKFYRTVVGDVIWCGLLVDKKEGLQTPTSSVYSANGIYGYDGSYGPGLWYGSHMYNSGLYGGWNSLYDGKYRTRGRGNNGYYVYGNGSIDGFNELKRGPRSGMYKNQLGLEATTQAPAKEQDLLFANGSHPAMKDQYNQADFAETYSDAKFFIIKSYSEDDVHKSVKYNVWASTPNGNKKLDAAYQEAKEKSSETPVFLLFSVNASGQFVGLAEMVGRVDFEKTVEHWQQDKWTGCFPVKWHIVKDVPNSLLKHIILENNENKPVTNSRDTHEVKLEQGLQVLKIFKDHVCKTSILDDFGFYDNREKMMQERKAKQQQSLKKVIDVKLPSVTDMERSPKGETGSTELTGVGTDVLNKERLLGKAGEKNGEKGNDVAPQDLKTQTEKLAGLNGC</sequence>
<feature type="compositionally biased region" description="Basic and acidic residues" evidence="5">
    <location>
        <begin position="673"/>
        <end position="686"/>
    </location>
</feature>
<dbReference type="Gene3D" id="3.10.590.10">
    <property type="entry name" value="ph1033 like domains"/>
    <property type="match status" value="1"/>
</dbReference>
<dbReference type="EMBL" id="CM007650">
    <property type="protein sequence ID" value="ONM51587.1"/>
    <property type="molecule type" value="Genomic_DNA"/>
</dbReference>
<feature type="region of interest" description="Disordered" evidence="5">
    <location>
        <begin position="673"/>
        <end position="706"/>
    </location>
</feature>
<dbReference type="SMR" id="A0A1D6HT66"/>
<gene>
    <name evidence="7" type="ORF">ZEAMMB73_Zm00001d018896</name>
</gene>
<feature type="region of interest" description="Disordered" evidence="5">
    <location>
        <begin position="200"/>
        <end position="225"/>
    </location>
</feature>
<dbReference type="Pfam" id="PF04146">
    <property type="entry name" value="YTH"/>
    <property type="match status" value="1"/>
</dbReference>
<organism evidence="7">
    <name type="scientific">Zea mays</name>
    <name type="common">Maize</name>
    <dbReference type="NCBI Taxonomy" id="4577"/>
    <lineage>
        <taxon>Eukaryota</taxon>
        <taxon>Viridiplantae</taxon>
        <taxon>Streptophyta</taxon>
        <taxon>Embryophyta</taxon>
        <taxon>Tracheophyta</taxon>
        <taxon>Spermatophyta</taxon>
        <taxon>Magnoliopsida</taxon>
        <taxon>Liliopsida</taxon>
        <taxon>Poales</taxon>
        <taxon>Poaceae</taxon>
        <taxon>PACMAD clade</taxon>
        <taxon>Panicoideae</taxon>
        <taxon>Andropogonodae</taxon>
        <taxon>Andropogoneae</taxon>
        <taxon>Tripsacinae</taxon>
        <taxon>Zea</taxon>
    </lineage>
</organism>
<dbReference type="ExpressionAtlas" id="A0A1D6HT66">
    <property type="expression patterns" value="baseline and differential"/>
</dbReference>
<reference evidence="7" key="1">
    <citation type="submission" date="2015-12" db="EMBL/GenBank/DDBJ databases">
        <title>Update maize B73 reference genome by single molecule sequencing technologies.</title>
        <authorList>
            <consortium name="Maize Genome Sequencing Project"/>
            <person name="Ware D."/>
        </authorList>
    </citation>
    <scope>NUCLEOTIDE SEQUENCE [LARGE SCALE GENOMIC DNA]</scope>
    <source>
        <tissue evidence="7">Seedling</tissue>
    </source>
</reference>
<name>A0A1D6HT66_MAIZE</name>
<keyword evidence="2" id="KW-0963">Cytoplasm</keyword>
<evidence type="ECO:0000259" key="6">
    <source>
        <dbReference type="PROSITE" id="PS50882"/>
    </source>
</evidence>
<dbReference type="PANTHER" id="PTHR12357">
    <property type="entry name" value="YTH YT521-B HOMOLOGY DOMAIN-CONTAINING"/>
    <property type="match status" value="1"/>
</dbReference>
<feature type="compositionally biased region" description="Low complexity" evidence="5">
    <location>
        <begin position="212"/>
        <end position="225"/>
    </location>
</feature>
<feature type="domain" description="YTH" evidence="6">
    <location>
        <begin position="462"/>
        <end position="599"/>
    </location>
</feature>
<dbReference type="AlphaFoldDB" id="A0A1D6HT66"/>